<feature type="region of interest" description="Disordered" evidence="1">
    <location>
        <begin position="1"/>
        <end position="35"/>
    </location>
</feature>
<evidence type="ECO:0000313" key="2">
    <source>
        <dbReference type="EMBL" id="KAK4310943.1"/>
    </source>
</evidence>
<evidence type="ECO:0000313" key="3">
    <source>
        <dbReference type="Proteomes" id="UP001292094"/>
    </source>
</evidence>
<name>A0AAE1PMU5_9EUCA</name>
<evidence type="ECO:0000256" key="1">
    <source>
        <dbReference type="SAM" id="MobiDB-lite"/>
    </source>
</evidence>
<dbReference type="AlphaFoldDB" id="A0AAE1PMU5"/>
<comment type="caution">
    <text evidence="2">The sequence shown here is derived from an EMBL/GenBank/DDBJ whole genome shotgun (WGS) entry which is preliminary data.</text>
</comment>
<protein>
    <submittedName>
        <fullName evidence="2">Uncharacterized protein</fullName>
    </submittedName>
</protein>
<accession>A0AAE1PMU5</accession>
<sequence length="95" mass="10236">MSNRFFPPQLHLHKPDSRAEAETKQAGMADQRARQTSRHKMAVVSVDCTGVLVVVVNFGVHRALRTSYRVSQGGKLEEEGEGAGLGAAVSVYSPA</sequence>
<dbReference type="Proteomes" id="UP001292094">
    <property type="component" value="Unassembled WGS sequence"/>
</dbReference>
<dbReference type="EMBL" id="JAWZYT010001578">
    <property type="protein sequence ID" value="KAK4310943.1"/>
    <property type="molecule type" value="Genomic_DNA"/>
</dbReference>
<gene>
    <name evidence="2" type="ORF">Pmani_017530</name>
</gene>
<organism evidence="2 3">
    <name type="scientific">Petrolisthes manimaculis</name>
    <dbReference type="NCBI Taxonomy" id="1843537"/>
    <lineage>
        <taxon>Eukaryota</taxon>
        <taxon>Metazoa</taxon>
        <taxon>Ecdysozoa</taxon>
        <taxon>Arthropoda</taxon>
        <taxon>Crustacea</taxon>
        <taxon>Multicrustacea</taxon>
        <taxon>Malacostraca</taxon>
        <taxon>Eumalacostraca</taxon>
        <taxon>Eucarida</taxon>
        <taxon>Decapoda</taxon>
        <taxon>Pleocyemata</taxon>
        <taxon>Anomura</taxon>
        <taxon>Galatheoidea</taxon>
        <taxon>Porcellanidae</taxon>
        <taxon>Petrolisthes</taxon>
    </lineage>
</organism>
<proteinExistence type="predicted"/>
<feature type="compositionally biased region" description="Basic and acidic residues" evidence="1">
    <location>
        <begin position="13"/>
        <end position="23"/>
    </location>
</feature>
<keyword evidence="3" id="KW-1185">Reference proteome</keyword>
<reference evidence="2" key="1">
    <citation type="submission" date="2023-11" db="EMBL/GenBank/DDBJ databases">
        <title>Genome assemblies of two species of porcelain crab, Petrolisthes cinctipes and Petrolisthes manimaculis (Anomura: Porcellanidae).</title>
        <authorList>
            <person name="Angst P."/>
        </authorList>
    </citation>
    <scope>NUCLEOTIDE SEQUENCE</scope>
    <source>
        <strain evidence="2">PB745_02</strain>
        <tissue evidence="2">Gill</tissue>
    </source>
</reference>